<dbReference type="AlphaFoldDB" id="A0AAD6Z615"/>
<evidence type="ECO:0000313" key="3">
    <source>
        <dbReference type="EMBL" id="KAJ7307887.1"/>
    </source>
</evidence>
<feature type="compositionally biased region" description="Basic residues" evidence="2">
    <location>
        <begin position="1199"/>
        <end position="1210"/>
    </location>
</feature>
<feature type="compositionally biased region" description="Low complexity" evidence="2">
    <location>
        <begin position="129"/>
        <end position="143"/>
    </location>
</feature>
<sequence length="1210" mass="134424">MFEAAGDITSKEIRAYREFAFPSALGDPSHDPFFSVENAPVWITSHGYQLYLQHNDADDSLSMWDPENATMTQLRAYRNCILGEVYRGHLFFDLDNTDAWINSIAFQAYMNTINGNYDEYRTQNSTPFSSRAPSRAGSSLGSRASSRANSVFSLAGSRPSSRASFIPPSRAASSRASSPCDKDVIVISDSDSDGFPATVSAPLVVPKIEPLPAPPLSIPPPIAPTRAKGRKGKQKAASSKIQLTREEAVDEIIELSSIPSTWAVPRIPTAYRVDLSHALDLLKVGNRTLKIDRYLRKEDQDSWGGSGGHSIGDALVTGLFPGQTEALKCRRSHLKCNGVWTCEFIDPSLFAGCERYEPDAAAMRELWKHELDANEREAASAPGIISRFYNHIMNSKCKVPCDGVPVLKHLSRGTAYGKQFFIGCSGWTRALKLEHRYLPIPTNVDEDTLRIAMENGGQLPTAPTVNEMCALTVHPRIGKSLQTCPYTHIIQGQIKSARLVQRKCETRMIIFVPVDPLSPARHKALPSMGDQHLLGQAIGAAGTLGLTVSRLLNAPSTSLVYGGEQVSAGSPAYIDHRRVKDFITEHKKKEHPHGMGWAGVLHHFDKEVSLLTADRYLHTTMSKNGFRLAVTMHPQIALLIHQVLSLNIDFTFKRVDGDIDEWEVASMSDRFKQRITFASLFCDAKTTEAFTQLFTELFDTIARRIVMLDGEVPQAHIDELPRDIPRTVIMRLKSIMSLDTQHEIDAWHAFCAAQAHNDIKNWYAQKRANPWILPSVNKFLSAITNESWDITPNHSNLVETAHAGRNAETSIGVGLLTAILQSQARDNAKAAELLQIEQKGVMRKRWNGVGEREKLSAQRKVWRMRKSAVRTDQLTSFESLKAERTAGIEESKASLQREKIFQSEIKSLQDEMKLDSHRSDLREQINTLRREIEEEKDARRAWRVRQNEIDSELERIRKGPLAGVRINGRRPAERRLEVEPGLDTASEPAIEPPQISVAFQDMSSNNGDNTQDEASMDLNLGSLTVPAANNVLSMESHNSTQGLEAIFGAADFNLPYTPEQQELASGFYNSIGGLGSSISSWDNTLSDNYDSTLMFSPYLMDSTGYLDDPTLSSSTYPAYNTRIVGTSRDVPEFPGDFNTQFGPAADNDLDNLPTLPMPSSPLLYEPSVISTDTETLAPRKKRPRAPEVNEALIIEGSRPRTKSRRALGEQ</sequence>
<feature type="region of interest" description="Disordered" evidence="2">
    <location>
        <begin position="124"/>
        <end position="143"/>
    </location>
</feature>
<feature type="region of interest" description="Disordered" evidence="2">
    <location>
        <begin position="215"/>
        <end position="241"/>
    </location>
</feature>
<evidence type="ECO:0000256" key="1">
    <source>
        <dbReference type="SAM" id="Coils"/>
    </source>
</evidence>
<evidence type="ECO:0000313" key="4">
    <source>
        <dbReference type="Proteomes" id="UP001218218"/>
    </source>
</evidence>
<keyword evidence="4" id="KW-1185">Reference proteome</keyword>
<feature type="coiled-coil region" evidence="1">
    <location>
        <begin position="918"/>
        <end position="945"/>
    </location>
</feature>
<feature type="region of interest" description="Disordered" evidence="2">
    <location>
        <begin position="157"/>
        <end position="177"/>
    </location>
</feature>
<protein>
    <submittedName>
        <fullName evidence="3">Uncharacterized protein</fullName>
    </submittedName>
</protein>
<proteinExistence type="predicted"/>
<accession>A0AAD6Z615</accession>
<name>A0AAD6Z615_9AGAR</name>
<feature type="region of interest" description="Disordered" evidence="2">
    <location>
        <begin position="1172"/>
        <end position="1210"/>
    </location>
</feature>
<gene>
    <name evidence="3" type="ORF">DFH08DRAFT_975273</name>
</gene>
<reference evidence="3" key="1">
    <citation type="submission" date="2023-03" db="EMBL/GenBank/DDBJ databases">
        <title>Massive genome expansion in bonnet fungi (Mycena s.s.) driven by repeated elements and novel gene families across ecological guilds.</title>
        <authorList>
            <consortium name="Lawrence Berkeley National Laboratory"/>
            <person name="Harder C.B."/>
            <person name="Miyauchi S."/>
            <person name="Viragh M."/>
            <person name="Kuo A."/>
            <person name="Thoen E."/>
            <person name="Andreopoulos B."/>
            <person name="Lu D."/>
            <person name="Skrede I."/>
            <person name="Drula E."/>
            <person name="Henrissat B."/>
            <person name="Morin E."/>
            <person name="Kohler A."/>
            <person name="Barry K."/>
            <person name="LaButti K."/>
            <person name="Morin E."/>
            <person name="Salamov A."/>
            <person name="Lipzen A."/>
            <person name="Mereny Z."/>
            <person name="Hegedus B."/>
            <person name="Baldrian P."/>
            <person name="Stursova M."/>
            <person name="Weitz H."/>
            <person name="Taylor A."/>
            <person name="Grigoriev I.V."/>
            <person name="Nagy L.G."/>
            <person name="Martin F."/>
            <person name="Kauserud H."/>
        </authorList>
    </citation>
    <scope>NUCLEOTIDE SEQUENCE</scope>
    <source>
        <strain evidence="3">CBHHK002</strain>
    </source>
</reference>
<dbReference type="EMBL" id="JARIHO010000086">
    <property type="protein sequence ID" value="KAJ7307887.1"/>
    <property type="molecule type" value="Genomic_DNA"/>
</dbReference>
<keyword evidence="1" id="KW-0175">Coiled coil</keyword>
<organism evidence="3 4">
    <name type="scientific">Mycena albidolilacea</name>
    <dbReference type="NCBI Taxonomy" id="1033008"/>
    <lineage>
        <taxon>Eukaryota</taxon>
        <taxon>Fungi</taxon>
        <taxon>Dikarya</taxon>
        <taxon>Basidiomycota</taxon>
        <taxon>Agaricomycotina</taxon>
        <taxon>Agaricomycetes</taxon>
        <taxon>Agaricomycetidae</taxon>
        <taxon>Agaricales</taxon>
        <taxon>Marasmiineae</taxon>
        <taxon>Mycenaceae</taxon>
        <taxon>Mycena</taxon>
    </lineage>
</organism>
<evidence type="ECO:0000256" key="2">
    <source>
        <dbReference type="SAM" id="MobiDB-lite"/>
    </source>
</evidence>
<dbReference type="Proteomes" id="UP001218218">
    <property type="component" value="Unassembled WGS sequence"/>
</dbReference>
<comment type="caution">
    <text evidence="3">The sequence shown here is derived from an EMBL/GenBank/DDBJ whole genome shotgun (WGS) entry which is preliminary data.</text>
</comment>